<evidence type="ECO:0000256" key="8">
    <source>
        <dbReference type="SAM" id="Coils"/>
    </source>
</evidence>
<dbReference type="Proteomes" id="UP000245523">
    <property type="component" value="Unassembled WGS sequence"/>
</dbReference>
<reference evidence="10 11" key="1">
    <citation type="submission" date="2018-05" db="EMBL/GenBank/DDBJ databases">
        <title>Animal gut microbial communities from fecal samples from Wisconsin, USA.</title>
        <authorList>
            <person name="Neumann A."/>
        </authorList>
    </citation>
    <scope>NUCLEOTIDE SEQUENCE [LARGE SCALE GENOMIC DNA]</scope>
    <source>
        <strain evidence="10 11">UWS4</strain>
    </source>
</reference>
<keyword evidence="7" id="KW-0998">Cell outer membrane</keyword>
<evidence type="ECO:0000256" key="5">
    <source>
        <dbReference type="ARBA" id="ARBA00022692"/>
    </source>
</evidence>
<name>A0ABX5LJA8_9BACT</name>
<feature type="signal peptide" evidence="9">
    <location>
        <begin position="1"/>
        <end position="21"/>
    </location>
</feature>
<evidence type="ECO:0000256" key="9">
    <source>
        <dbReference type="SAM" id="SignalP"/>
    </source>
</evidence>
<organism evidence="10 11">
    <name type="scientific">Hallerella porci</name>
    <dbReference type="NCBI Taxonomy" id="1945871"/>
    <lineage>
        <taxon>Bacteria</taxon>
        <taxon>Pseudomonadati</taxon>
        <taxon>Fibrobacterota</taxon>
        <taxon>Fibrobacteria</taxon>
        <taxon>Fibrobacterales</taxon>
        <taxon>Fibrobacteraceae</taxon>
        <taxon>Hallerella</taxon>
    </lineage>
</organism>
<feature type="coiled-coil region" evidence="8">
    <location>
        <begin position="213"/>
        <end position="240"/>
    </location>
</feature>
<comment type="similarity">
    <text evidence="2">Belongs to the outer membrane factor (OMF) (TC 1.B.17) family.</text>
</comment>
<feature type="chain" id="PRO_5046012016" evidence="9">
    <location>
        <begin position="22"/>
        <end position="462"/>
    </location>
</feature>
<dbReference type="SUPFAM" id="SSF56954">
    <property type="entry name" value="Outer membrane efflux proteins (OEP)"/>
    <property type="match status" value="1"/>
</dbReference>
<evidence type="ECO:0000256" key="1">
    <source>
        <dbReference type="ARBA" id="ARBA00004442"/>
    </source>
</evidence>
<protein>
    <submittedName>
        <fullName evidence="10">OMF family outer membrane factor</fullName>
    </submittedName>
</protein>
<keyword evidence="6" id="KW-0472">Membrane</keyword>
<evidence type="ECO:0000256" key="6">
    <source>
        <dbReference type="ARBA" id="ARBA00023136"/>
    </source>
</evidence>
<keyword evidence="5" id="KW-0812">Transmembrane</keyword>
<accession>A0ABX5LJA8</accession>
<keyword evidence="9" id="KW-0732">Signal</keyword>
<dbReference type="EMBL" id="QGHD01000020">
    <property type="protein sequence ID" value="PWK94791.1"/>
    <property type="molecule type" value="Genomic_DNA"/>
</dbReference>
<dbReference type="PANTHER" id="PTHR30026">
    <property type="entry name" value="OUTER MEMBRANE PROTEIN TOLC"/>
    <property type="match status" value="1"/>
</dbReference>
<dbReference type="InterPro" id="IPR051906">
    <property type="entry name" value="TolC-like"/>
</dbReference>
<dbReference type="Pfam" id="PF02321">
    <property type="entry name" value="OEP"/>
    <property type="match status" value="2"/>
</dbReference>
<dbReference type="RefSeq" id="WP_106199059.1">
    <property type="nucleotide sequence ID" value="NZ_JAXEIU010000027.1"/>
</dbReference>
<keyword evidence="4" id="KW-1134">Transmembrane beta strand</keyword>
<evidence type="ECO:0000256" key="7">
    <source>
        <dbReference type="ARBA" id="ARBA00023237"/>
    </source>
</evidence>
<evidence type="ECO:0000313" key="10">
    <source>
        <dbReference type="EMBL" id="PWK94791.1"/>
    </source>
</evidence>
<keyword evidence="8" id="KW-0175">Coiled coil</keyword>
<proteinExistence type="inferred from homology"/>
<comment type="caution">
    <text evidence="10">The sequence shown here is derived from an EMBL/GenBank/DDBJ whole genome shotgun (WGS) entry which is preliminary data.</text>
</comment>
<dbReference type="Gene3D" id="1.20.1600.10">
    <property type="entry name" value="Outer membrane efflux proteins (OEP)"/>
    <property type="match status" value="1"/>
</dbReference>
<evidence type="ECO:0000256" key="2">
    <source>
        <dbReference type="ARBA" id="ARBA00007613"/>
    </source>
</evidence>
<sequence>MNRTVKLLILSSAILAMPAFAKSAYTRDDAVRIALENSPDIKSAEQDLASAESQVTSAYGSALPTVDLSATYTRTFGVGDVKKNSAISDMLDDAATKNEEMLAGVFDNYNYAMAKMGGYRWGTQIGITATQVLYAQGKVSTGTEIAKSYRRVSELSLETAKQDVRYNVEVAFDELIYLDSAIVILQSTIDQLQENLDYVTQAVQSGLATELDLIRVQISMDELQTNLQKTQKNRIIARNSLLNTMGLPWDAEAEFNGDLRDPKNGYAAPDTVMENVRKRRKELAQLDESVKMYENNIDIEAGDYKPTLVLGGSITYQDGNNDFFKWSAPDWDDNISKRIYLNFSMNLFNGMKTREAVVQAKTTLRKTQIQRENADRGIQLEMESAKNTLEDAENQIEIQQRRVELAQKNLDMTEAAYKAGRETQLNFLDANMSLKNARLDYLSAIVDWNKAYNAMLKATGEY</sequence>
<evidence type="ECO:0000256" key="4">
    <source>
        <dbReference type="ARBA" id="ARBA00022452"/>
    </source>
</evidence>
<evidence type="ECO:0000313" key="11">
    <source>
        <dbReference type="Proteomes" id="UP000245523"/>
    </source>
</evidence>
<comment type="subcellular location">
    <subcellularLocation>
        <location evidence="1">Cell outer membrane</location>
    </subcellularLocation>
</comment>
<keyword evidence="11" id="KW-1185">Reference proteome</keyword>
<gene>
    <name evidence="10" type="ORF">B0H50_12032</name>
</gene>
<evidence type="ECO:0000256" key="3">
    <source>
        <dbReference type="ARBA" id="ARBA00022448"/>
    </source>
</evidence>
<keyword evidence="3" id="KW-0813">Transport</keyword>
<feature type="coiled-coil region" evidence="8">
    <location>
        <begin position="375"/>
        <end position="416"/>
    </location>
</feature>
<dbReference type="InterPro" id="IPR003423">
    <property type="entry name" value="OMP_efflux"/>
</dbReference>
<dbReference type="PANTHER" id="PTHR30026:SF20">
    <property type="entry name" value="OUTER MEMBRANE PROTEIN TOLC"/>
    <property type="match status" value="1"/>
</dbReference>